<evidence type="ECO:0000313" key="2">
    <source>
        <dbReference type="Proteomes" id="UP000234323"/>
    </source>
</evidence>
<evidence type="ECO:0000313" key="1">
    <source>
        <dbReference type="EMBL" id="PKY52996.1"/>
    </source>
</evidence>
<dbReference type="EMBL" id="LLXI01001307">
    <property type="protein sequence ID" value="PKY52996.1"/>
    <property type="molecule type" value="Genomic_DNA"/>
</dbReference>
<dbReference type="Proteomes" id="UP000234323">
    <property type="component" value="Unassembled WGS sequence"/>
</dbReference>
<dbReference type="VEuPathDB" id="FungiDB:RhiirA1_477821"/>
<gene>
    <name evidence="1" type="ORF">RhiirA4_470963</name>
</gene>
<protein>
    <submittedName>
        <fullName evidence="1">Uncharacterized protein</fullName>
    </submittedName>
</protein>
<proteinExistence type="predicted"/>
<accession>A0A2I1H282</accession>
<sequence>MDLGKNLEYENLEENLEEENETFYSEYEDYNEYESLSNIGTGESLKSLFELDLNMLASAKKFAQQNISEEEDNWEDISDIGINFSEAESDEEHDEIIFKLQNDENLSPCVIIDTIDGKIQRCNSQIKLRRLWQMIGTWQIDEEEVKAKNFSIENLGVCYSHFLYDQNQLHLSNLKQTKNYTESIIHRRSRGFNCEEHSYTVIALEAIGYWILNISNSDKSAFQEKLLAHLTPILCIINTQEKSDTTLSTLPSIQNINNKVPSLFIILIILALAKFDYNFEKKLNPKNLTSKHFFEFGEVLAHSVILAKNELKNHKKILESPTSIEEYRTTFPACLVQFYDGLLITLYETKKKIVDQQRKHRKKPLKPLNYEKINKQVTFFVSIILNIAFKGWKIWLPRTMASLCRKPKLLSSLQGILEVVPEFTKKRTVLFFLK</sequence>
<reference evidence="1 2" key="1">
    <citation type="submission" date="2015-10" db="EMBL/GenBank/DDBJ databases">
        <title>Genome analyses suggest a sexual origin of heterokaryosis in a supposedly ancient asexual fungus.</title>
        <authorList>
            <person name="Ropars J."/>
            <person name="Sedzielewska K."/>
            <person name="Noel J."/>
            <person name="Charron P."/>
            <person name="Farinelli L."/>
            <person name="Marton T."/>
            <person name="Kruger M."/>
            <person name="Pelin A."/>
            <person name="Brachmann A."/>
            <person name="Corradi N."/>
        </authorList>
    </citation>
    <scope>NUCLEOTIDE SEQUENCE [LARGE SCALE GENOMIC DNA]</scope>
    <source>
        <strain evidence="1 2">A4</strain>
    </source>
</reference>
<dbReference type="VEuPathDB" id="FungiDB:RhiirFUN_010388"/>
<dbReference type="AlphaFoldDB" id="A0A2I1H282"/>
<organism evidence="1 2">
    <name type="scientific">Rhizophagus irregularis</name>
    <dbReference type="NCBI Taxonomy" id="588596"/>
    <lineage>
        <taxon>Eukaryota</taxon>
        <taxon>Fungi</taxon>
        <taxon>Fungi incertae sedis</taxon>
        <taxon>Mucoromycota</taxon>
        <taxon>Glomeromycotina</taxon>
        <taxon>Glomeromycetes</taxon>
        <taxon>Glomerales</taxon>
        <taxon>Glomeraceae</taxon>
        <taxon>Rhizophagus</taxon>
    </lineage>
</organism>
<keyword evidence="2" id="KW-1185">Reference proteome</keyword>
<comment type="caution">
    <text evidence="1">The sequence shown here is derived from an EMBL/GenBank/DDBJ whole genome shotgun (WGS) entry which is preliminary data.</text>
</comment>
<name>A0A2I1H282_9GLOM</name>
<dbReference type="VEuPathDB" id="FungiDB:FUN_011047"/>